<proteinExistence type="predicted"/>
<dbReference type="OrthoDB" id="7486164at2759"/>
<evidence type="ECO:0000313" key="4">
    <source>
        <dbReference type="RefSeq" id="XP_028042293.1"/>
    </source>
</evidence>
<dbReference type="InterPro" id="IPR001878">
    <property type="entry name" value="Znf_CCHC"/>
</dbReference>
<dbReference type="PROSITE" id="PS50158">
    <property type="entry name" value="ZF_CCHC"/>
    <property type="match status" value="1"/>
</dbReference>
<evidence type="ECO:0000313" key="3">
    <source>
        <dbReference type="Proteomes" id="UP000504629"/>
    </source>
</evidence>
<dbReference type="GO" id="GO:0008270">
    <property type="term" value="F:zinc ion binding"/>
    <property type="evidence" value="ECO:0007669"/>
    <property type="project" value="UniProtKB-KW"/>
</dbReference>
<protein>
    <submittedName>
        <fullName evidence="4">Uncharacterized protein LOC114252019</fullName>
    </submittedName>
</protein>
<dbReference type="KEGG" id="bman:114252019"/>
<dbReference type="RefSeq" id="XP_028042293.1">
    <property type="nucleotide sequence ID" value="XM_028186492.1"/>
</dbReference>
<keyword evidence="1" id="KW-0863">Zinc-finger</keyword>
<dbReference type="GO" id="GO:0003676">
    <property type="term" value="F:nucleic acid binding"/>
    <property type="evidence" value="ECO:0007669"/>
    <property type="project" value="InterPro"/>
</dbReference>
<evidence type="ECO:0000256" key="1">
    <source>
        <dbReference type="PROSITE-ProRule" id="PRU00047"/>
    </source>
</evidence>
<dbReference type="Proteomes" id="UP000504629">
    <property type="component" value="Unplaced"/>
</dbReference>
<keyword evidence="1" id="KW-0862">Zinc</keyword>
<dbReference type="AlphaFoldDB" id="A0A6J2KL59"/>
<gene>
    <name evidence="4" type="primary">LOC114252019</name>
</gene>
<organism evidence="3 4">
    <name type="scientific">Bombyx mandarina</name>
    <name type="common">Wild silk moth</name>
    <name type="synonym">Wild silkworm</name>
    <dbReference type="NCBI Taxonomy" id="7092"/>
    <lineage>
        <taxon>Eukaryota</taxon>
        <taxon>Metazoa</taxon>
        <taxon>Ecdysozoa</taxon>
        <taxon>Arthropoda</taxon>
        <taxon>Hexapoda</taxon>
        <taxon>Insecta</taxon>
        <taxon>Pterygota</taxon>
        <taxon>Neoptera</taxon>
        <taxon>Endopterygota</taxon>
        <taxon>Lepidoptera</taxon>
        <taxon>Glossata</taxon>
        <taxon>Ditrysia</taxon>
        <taxon>Bombycoidea</taxon>
        <taxon>Bombycidae</taxon>
        <taxon>Bombycinae</taxon>
        <taxon>Bombyx</taxon>
    </lineage>
</organism>
<name>A0A6J2KL59_BOMMA</name>
<keyword evidence="3" id="KW-1185">Reference proteome</keyword>
<sequence>MPGPYIDGFETAEKHRRYKMRRVTQTDAGVIPTFRPDEKSSNVKGWLHEIDQLEHVYRWDNKDRQFIMQICLRGLARDCAIHHRNYTTHPRLATTWRREGAVAPVARGTDFQPKKCYTCRREGHETKSCKEPRCEVCHTPATNQAPIAALIAVGHGIHRMAECYRATLPASHNKLFTNLGNI</sequence>
<dbReference type="SUPFAM" id="SSF57756">
    <property type="entry name" value="Retrovirus zinc finger-like domains"/>
    <property type="match status" value="1"/>
</dbReference>
<feature type="domain" description="CCHC-type" evidence="2">
    <location>
        <begin position="115"/>
        <end position="131"/>
    </location>
</feature>
<keyword evidence="1" id="KW-0479">Metal-binding</keyword>
<dbReference type="InterPro" id="IPR036875">
    <property type="entry name" value="Znf_CCHC_sf"/>
</dbReference>
<evidence type="ECO:0000259" key="2">
    <source>
        <dbReference type="PROSITE" id="PS50158"/>
    </source>
</evidence>
<reference evidence="4" key="1">
    <citation type="submission" date="2025-08" db="UniProtKB">
        <authorList>
            <consortium name="RefSeq"/>
        </authorList>
    </citation>
    <scope>IDENTIFICATION</scope>
    <source>
        <tissue evidence="4">Silk gland</tissue>
    </source>
</reference>
<accession>A0A6J2KL59</accession>
<dbReference type="GeneID" id="114252019"/>